<comment type="subcellular location">
    <subcellularLocation>
        <location evidence="1">Cell membrane</location>
        <topology evidence="1">Multi-pass membrane protein</topology>
    </subcellularLocation>
</comment>
<evidence type="ECO:0000256" key="5">
    <source>
        <dbReference type="ARBA" id="ARBA00023136"/>
    </source>
</evidence>
<dbReference type="Pfam" id="PF06081">
    <property type="entry name" value="ArAE_1"/>
    <property type="match status" value="1"/>
</dbReference>
<evidence type="ECO:0000313" key="8">
    <source>
        <dbReference type="Proteomes" id="UP001589609"/>
    </source>
</evidence>
<sequence>MKKYLDILIRLGFTLQVTKTALAAAVSWWVATLLSQNQYPYFAPLAAILTLQVTVADSLKKASYRITGIILGVVVTVLISHWHTFEISVGTIFMLVLIAMTIPTAMNLNPQIISQVGVSALLVFAFGQHQGYAAGRIIETIIGSGIAIIINAFLFPANTMPAAEQSILVLSQLSSSVLKSSVTLLKATTEKTHTERNNIGDLVKETERCIQTVQLTQQSLKYSPFLMKARIRLTHITLGMNQLEDVTIQVRDVYRGLFDLRSAKEFQNEYVHIEGVKPAIESTASCIAYFGKVIIESSKESLSTLMTNIEGARSIQSRCLSDIRNVESLPILRDLGGILTDLSRILRELEEAALALTKNNG</sequence>
<keyword evidence="3 6" id="KW-0812">Transmembrane</keyword>
<evidence type="ECO:0000256" key="6">
    <source>
        <dbReference type="SAM" id="Phobius"/>
    </source>
</evidence>
<evidence type="ECO:0000256" key="2">
    <source>
        <dbReference type="ARBA" id="ARBA00022475"/>
    </source>
</evidence>
<evidence type="ECO:0000256" key="3">
    <source>
        <dbReference type="ARBA" id="ARBA00022692"/>
    </source>
</evidence>
<dbReference type="EMBL" id="JBHMAF010000020">
    <property type="protein sequence ID" value="MFB9758154.1"/>
    <property type="molecule type" value="Genomic_DNA"/>
</dbReference>
<keyword evidence="2" id="KW-1003">Cell membrane</keyword>
<organism evidence="7 8">
    <name type="scientific">Ectobacillus funiculus</name>
    <dbReference type="NCBI Taxonomy" id="137993"/>
    <lineage>
        <taxon>Bacteria</taxon>
        <taxon>Bacillati</taxon>
        <taxon>Bacillota</taxon>
        <taxon>Bacilli</taxon>
        <taxon>Bacillales</taxon>
        <taxon>Bacillaceae</taxon>
        <taxon>Ectobacillus</taxon>
    </lineage>
</organism>
<gene>
    <name evidence="7" type="ORF">ACFFMS_06380</name>
</gene>
<evidence type="ECO:0000313" key="7">
    <source>
        <dbReference type="EMBL" id="MFB9758154.1"/>
    </source>
</evidence>
<accession>A0ABV5WC50</accession>
<comment type="caution">
    <text evidence="7">The sequence shown here is derived from an EMBL/GenBank/DDBJ whole genome shotgun (WGS) entry which is preliminary data.</text>
</comment>
<keyword evidence="8" id="KW-1185">Reference proteome</keyword>
<proteinExistence type="predicted"/>
<name>A0ABV5WC50_9BACI</name>
<evidence type="ECO:0000256" key="1">
    <source>
        <dbReference type="ARBA" id="ARBA00004651"/>
    </source>
</evidence>
<dbReference type="InterPro" id="IPR010343">
    <property type="entry name" value="ArAE_1"/>
</dbReference>
<feature type="transmembrane region" description="Helical" evidence="6">
    <location>
        <begin position="137"/>
        <end position="155"/>
    </location>
</feature>
<reference evidence="7 8" key="1">
    <citation type="submission" date="2024-09" db="EMBL/GenBank/DDBJ databases">
        <authorList>
            <person name="Sun Q."/>
            <person name="Mori K."/>
        </authorList>
    </citation>
    <scope>NUCLEOTIDE SEQUENCE [LARGE SCALE GENOMIC DNA]</scope>
    <source>
        <strain evidence="7 8">JCM 11201</strain>
    </source>
</reference>
<dbReference type="Proteomes" id="UP001589609">
    <property type="component" value="Unassembled WGS sequence"/>
</dbReference>
<protein>
    <submittedName>
        <fullName evidence="7">Aromatic acid exporter family protein</fullName>
    </submittedName>
</protein>
<keyword evidence="4 6" id="KW-1133">Transmembrane helix</keyword>
<keyword evidence="5 6" id="KW-0472">Membrane</keyword>
<feature type="transmembrane region" description="Helical" evidence="6">
    <location>
        <begin position="63"/>
        <end position="81"/>
    </location>
</feature>
<feature type="transmembrane region" description="Helical" evidence="6">
    <location>
        <begin position="87"/>
        <end position="105"/>
    </location>
</feature>
<evidence type="ECO:0000256" key="4">
    <source>
        <dbReference type="ARBA" id="ARBA00022989"/>
    </source>
</evidence>
<feature type="transmembrane region" description="Helical" evidence="6">
    <location>
        <begin position="39"/>
        <end position="56"/>
    </location>
</feature>
<dbReference type="RefSeq" id="WP_379948406.1">
    <property type="nucleotide sequence ID" value="NZ_JBHMAF010000020.1"/>
</dbReference>